<dbReference type="Proteomes" id="UP000008037">
    <property type="component" value="Chromosome"/>
</dbReference>
<dbReference type="EMBL" id="CP002408">
    <property type="protein sequence ID" value="AFU59907.1"/>
    <property type="molecule type" value="Genomic_DNA"/>
</dbReference>
<protein>
    <recommendedName>
        <fullName evidence="3">Roadblock/LAMTOR2 domain-containing protein</fullName>
    </recommendedName>
</protein>
<keyword evidence="2" id="KW-1185">Reference proteome</keyword>
<evidence type="ECO:0000313" key="1">
    <source>
        <dbReference type="EMBL" id="AFU59907.1"/>
    </source>
</evidence>
<dbReference type="HOGENOM" id="CLU_128582_0_1_2"/>
<proteinExistence type="predicted"/>
<evidence type="ECO:0000313" key="2">
    <source>
        <dbReference type="Proteomes" id="UP000008037"/>
    </source>
</evidence>
<dbReference type="KEGG" id="nga:Ngar_c29890"/>
<accession>K0IM21</accession>
<dbReference type="Pfam" id="PF20364">
    <property type="entry name" value="DUF6659"/>
    <property type="match status" value="1"/>
</dbReference>
<dbReference type="InParanoid" id="K0IM21"/>
<dbReference type="BioCyc" id="CNIT1237085:G1324-2989-MONOMER"/>
<sequence length="128" mass="14958">MSRPQADPETRKYKEKCNSILAISPRIRYAGIMNRFGRTLAGGLRKGVVPLLKQDEARNEYFIEATRNQLRKNFERSIGKTEYTFTENEKVKILTIASEEHFYYITMEKDTPANEVARIIEEARKLVR</sequence>
<evidence type="ECO:0008006" key="3">
    <source>
        <dbReference type="Google" id="ProtNLM"/>
    </source>
</evidence>
<dbReference type="AlphaFoldDB" id="K0IM21"/>
<gene>
    <name evidence="1" type="ordered locus">Ngar_c29890</name>
</gene>
<dbReference type="OrthoDB" id="7817at2157"/>
<name>K0IM21_NITGG</name>
<dbReference type="GeneID" id="13796798"/>
<dbReference type="RefSeq" id="WP_015020441.1">
    <property type="nucleotide sequence ID" value="NC_018719.1"/>
</dbReference>
<dbReference type="STRING" id="1237085.Ngar_c29890"/>
<reference evidence="1 2" key="1">
    <citation type="journal article" date="2012" name="Environ. Microbiol.">
        <title>The genome of the ammonia-oxidizing Candidatus Nitrososphaera gargensis: insights into metabolic versatility and environmental adaptations.</title>
        <authorList>
            <person name="Spang A."/>
            <person name="Poehlein A."/>
            <person name="Offre P."/>
            <person name="Zumbragel S."/>
            <person name="Haider S."/>
            <person name="Rychlik N."/>
            <person name="Nowka B."/>
            <person name="Schmeisser C."/>
            <person name="Lebedeva E.V."/>
            <person name="Rattei T."/>
            <person name="Bohm C."/>
            <person name="Schmid M."/>
            <person name="Galushko A."/>
            <person name="Hatzenpichler R."/>
            <person name="Weinmaier T."/>
            <person name="Daniel R."/>
            <person name="Schleper C."/>
            <person name="Spieck E."/>
            <person name="Streit W."/>
            <person name="Wagner M."/>
        </authorList>
    </citation>
    <scope>NUCLEOTIDE SEQUENCE [LARGE SCALE GENOMIC DNA]</scope>
    <source>
        <strain evidence="2">Ga9.2</strain>
    </source>
</reference>
<organism evidence="1 2">
    <name type="scientific">Nitrososphaera gargensis (strain Ga9.2)</name>
    <dbReference type="NCBI Taxonomy" id="1237085"/>
    <lineage>
        <taxon>Archaea</taxon>
        <taxon>Nitrososphaerota</taxon>
        <taxon>Nitrososphaeria</taxon>
        <taxon>Nitrososphaerales</taxon>
        <taxon>Nitrososphaeraceae</taxon>
        <taxon>Nitrososphaera</taxon>
    </lineage>
</organism>
<dbReference type="InterPro" id="IPR046600">
    <property type="entry name" value="DUF6659"/>
</dbReference>